<dbReference type="PROSITE" id="PS50126">
    <property type="entry name" value="S1"/>
    <property type="match status" value="1"/>
</dbReference>
<comment type="subunit">
    <text evidence="7">Monomer. Binds directly to the core enzyme of the DNA-dependent RNA polymerase and to nascent RNA.</text>
</comment>
<dbReference type="Pfam" id="PF26594">
    <property type="entry name" value="KH_NusA_2nd"/>
    <property type="match status" value="1"/>
</dbReference>
<dbReference type="InterPro" id="IPR009019">
    <property type="entry name" value="KH_sf_prok-type"/>
</dbReference>
<dbReference type="Gene3D" id="3.30.300.20">
    <property type="match status" value="2"/>
</dbReference>
<sequence>MSKEILAVVETISNEKGVPREVIFEAVEAALASASRKRFEDEEASVRVHIDRRTGEYETFRRWTVVEDDDFDGPDHEIKLTYAERRDPPLALGDVVEEKIDNADFGRIAAQTAKQVIVQKVREAERAEVVRLYTDREGELVAGIVKKTTRDGLIIDLGENAEAFLPRGEMIPGERYRMNERVRALLVKVDPEARGAQLILSRTCPELIIELFSIEVPEIAEQLIEIKGAARDPGSRAKIAVKTNDRRIDPVGACVGMRGSRVQAVSSELQNERVDIVLWDDNPAQLVINAMAPADVASILVDEDAHAMDVAVAEDNLAQAIGRSGQNVRLASELTGWRINVMTEGDAEAKRDQEIDSLVEHFIQHLDIDDDVARLLVEEGFTSLEEIAYVPVEEMLEIEEFDEEAIEELRTRAKDELLNLAIASEEALDGAQPADDLLEMDGMERHLAFILASRAIVTMEDLAEQSVDDLLDIEGMDEERAAALIMTARAPWFEGE</sequence>
<dbReference type="SMART" id="SM00316">
    <property type="entry name" value="S1"/>
    <property type="match status" value="1"/>
</dbReference>
<dbReference type="RefSeq" id="WP_379760499.1">
    <property type="nucleotide sequence ID" value="NZ_JBHRSQ010000019.1"/>
</dbReference>
<dbReference type="SMART" id="SM00322">
    <property type="entry name" value="KH"/>
    <property type="match status" value="2"/>
</dbReference>
<dbReference type="EMBL" id="JBHRSQ010000019">
    <property type="protein sequence ID" value="MFC2993149.1"/>
    <property type="molecule type" value="Genomic_DNA"/>
</dbReference>
<dbReference type="InterPro" id="IPR010995">
    <property type="entry name" value="DNA_repair_Rad51/TF_NusA_a-hlx"/>
</dbReference>
<dbReference type="Gene3D" id="3.30.1480.10">
    <property type="entry name" value="NusA, N-terminal domain"/>
    <property type="match status" value="1"/>
</dbReference>
<dbReference type="Gene3D" id="2.40.50.140">
    <property type="entry name" value="Nucleic acid-binding proteins"/>
    <property type="match status" value="1"/>
</dbReference>
<reference evidence="10" key="1">
    <citation type="journal article" date="2019" name="Int. J. Syst. Evol. Microbiol.">
        <title>The Global Catalogue of Microorganisms (GCM) 10K type strain sequencing project: providing services to taxonomists for standard genome sequencing and annotation.</title>
        <authorList>
            <consortium name="The Broad Institute Genomics Platform"/>
            <consortium name="The Broad Institute Genome Sequencing Center for Infectious Disease"/>
            <person name="Wu L."/>
            <person name="Ma J."/>
        </authorList>
    </citation>
    <scope>NUCLEOTIDE SEQUENCE [LARGE SCALE GENOMIC DNA]</scope>
    <source>
        <strain evidence="10">KCTC 52660</strain>
    </source>
</reference>
<evidence type="ECO:0000256" key="2">
    <source>
        <dbReference type="ARBA" id="ARBA00022490"/>
    </source>
</evidence>
<dbReference type="CDD" id="cd02134">
    <property type="entry name" value="KH-II_NusA_rpt1"/>
    <property type="match status" value="1"/>
</dbReference>
<keyword evidence="4 7" id="KW-0694">RNA-binding</keyword>
<dbReference type="Proteomes" id="UP001595386">
    <property type="component" value="Unassembled WGS sequence"/>
</dbReference>
<dbReference type="InterPro" id="IPR010213">
    <property type="entry name" value="TF_NusA"/>
</dbReference>
<dbReference type="SUPFAM" id="SSF47794">
    <property type="entry name" value="Rad51 N-terminal domain-like"/>
    <property type="match status" value="2"/>
</dbReference>
<dbReference type="InterPro" id="IPR003029">
    <property type="entry name" value="S1_domain"/>
</dbReference>
<evidence type="ECO:0000256" key="5">
    <source>
        <dbReference type="ARBA" id="ARBA00023015"/>
    </source>
</evidence>
<evidence type="ECO:0000313" key="10">
    <source>
        <dbReference type="Proteomes" id="UP001595386"/>
    </source>
</evidence>
<keyword evidence="6 7" id="KW-0804">Transcription</keyword>
<protein>
    <recommendedName>
        <fullName evidence="7">Transcription termination/antitermination protein NusA</fullName>
    </recommendedName>
</protein>
<dbReference type="InterPro" id="IPR012340">
    <property type="entry name" value="NA-bd_OB-fold"/>
</dbReference>
<evidence type="ECO:0000256" key="7">
    <source>
        <dbReference type="HAMAP-Rule" id="MF_00945"/>
    </source>
</evidence>
<keyword evidence="10" id="KW-1185">Reference proteome</keyword>
<dbReference type="InterPro" id="IPR036555">
    <property type="entry name" value="NusA_N_sf"/>
</dbReference>
<evidence type="ECO:0000256" key="4">
    <source>
        <dbReference type="ARBA" id="ARBA00022884"/>
    </source>
</evidence>
<dbReference type="InterPro" id="IPR015946">
    <property type="entry name" value="KH_dom-like_a/b"/>
</dbReference>
<evidence type="ECO:0000256" key="3">
    <source>
        <dbReference type="ARBA" id="ARBA00022814"/>
    </source>
</evidence>
<dbReference type="Pfam" id="PF08529">
    <property type="entry name" value="NusA_N"/>
    <property type="match status" value="1"/>
</dbReference>
<dbReference type="NCBIfam" id="TIGR01953">
    <property type="entry name" value="NusA"/>
    <property type="match status" value="1"/>
</dbReference>
<accession>A0ABV7B7U4</accession>
<dbReference type="NCBIfam" id="TIGR01954">
    <property type="entry name" value="nusA_Cterm_rpt"/>
    <property type="match status" value="2"/>
</dbReference>
<dbReference type="InterPro" id="IPR004087">
    <property type="entry name" value="KH_dom"/>
</dbReference>
<feature type="domain" description="S1 motif" evidence="8">
    <location>
        <begin position="138"/>
        <end position="203"/>
    </location>
</feature>
<dbReference type="InterPro" id="IPR025249">
    <property type="entry name" value="TF_NusA_KH_1st"/>
</dbReference>
<dbReference type="SUPFAM" id="SSF54814">
    <property type="entry name" value="Prokaryotic type KH domain (KH-domain type II)"/>
    <property type="match status" value="2"/>
</dbReference>
<comment type="similarity">
    <text evidence="7">Belongs to the NusA family.</text>
</comment>
<name>A0ABV7B7U4_9GAMM</name>
<dbReference type="InterPro" id="IPR030842">
    <property type="entry name" value="TF_NusA_bacterial"/>
</dbReference>
<proteinExistence type="inferred from homology"/>
<dbReference type="Pfam" id="PF00575">
    <property type="entry name" value="S1"/>
    <property type="match status" value="1"/>
</dbReference>
<keyword evidence="5 7" id="KW-0805">Transcription regulation</keyword>
<dbReference type="Pfam" id="PF13184">
    <property type="entry name" value="KH_NusA_1st"/>
    <property type="match status" value="1"/>
</dbReference>
<dbReference type="PROSITE" id="PS50084">
    <property type="entry name" value="KH_TYPE_1"/>
    <property type="match status" value="1"/>
</dbReference>
<keyword evidence="3 7" id="KW-0889">Transcription antitermination</keyword>
<dbReference type="Gene3D" id="1.10.150.20">
    <property type="entry name" value="5' to 3' exonuclease, C-terminal subdomain"/>
    <property type="match status" value="2"/>
</dbReference>
<dbReference type="InterPro" id="IPR058582">
    <property type="entry name" value="KH_NusA_2nd"/>
</dbReference>
<dbReference type="CDD" id="cd04455">
    <property type="entry name" value="S1_NusA"/>
    <property type="match status" value="1"/>
</dbReference>
<dbReference type="SUPFAM" id="SSF69705">
    <property type="entry name" value="Transcription factor NusA, N-terminal domain"/>
    <property type="match status" value="1"/>
</dbReference>
<evidence type="ECO:0000259" key="8">
    <source>
        <dbReference type="PROSITE" id="PS50126"/>
    </source>
</evidence>
<dbReference type="CDD" id="cd22529">
    <property type="entry name" value="KH-II_NusA_rpt2"/>
    <property type="match status" value="1"/>
</dbReference>
<evidence type="ECO:0000256" key="1">
    <source>
        <dbReference type="ARBA" id="ARBA00022472"/>
    </source>
</evidence>
<comment type="subcellular location">
    <subcellularLocation>
        <location evidence="7">Cytoplasm</location>
    </subcellularLocation>
</comment>
<comment type="function">
    <text evidence="7">Participates in both transcription termination and antitermination.</text>
</comment>
<organism evidence="9 10">
    <name type="scientific">Halomonas tibetensis</name>
    <dbReference type="NCBI Taxonomy" id="2259590"/>
    <lineage>
        <taxon>Bacteria</taxon>
        <taxon>Pseudomonadati</taxon>
        <taxon>Pseudomonadota</taxon>
        <taxon>Gammaproteobacteria</taxon>
        <taxon>Oceanospirillales</taxon>
        <taxon>Halomonadaceae</taxon>
        <taxon>Halomonas</taxon>
    </lineage>
</organism>
<evidence type="ECO:0000256" key="6">
    <source>
        <dbReference type="ARBA" id="ARBA00023163"/>
    </source>
</evidence>
<dbReference type="Pfam" id="PF14520">
    <property type="entry name" value="HHH_5"/>
    <property type="match status" value="1"/>
</dbReference>
<evidence type="ECO:0000313" key="9">
    <source>
        <dbReference type="EMBL" id="MFC2993149.1"/>
    </source>
</evidence>
<dbReference type="InterPro" id="IPR013735">
    <property type="entry name" value="TF_NusA_N"/>
</dbReference>
<keyword evidence="2 7" id="KW-0963">Cytoplasm</keyword>
<dbReference type="HAMAP" id="MF_00945_B">
    <property type="entry name" value="NusA_B"/>
    <property type="match status" value="1"/>
</dbReference>
<dbReference type="PANTHER" id="PTHR22648:SF0">
    <property type="entry name" value="TRANSCRIPTION TERMINATION_ANTITERMINATION PROTEIN NUSA"/>
    <property type="match status" value="1"/>
</dbReference>
<dbReference type="SUPFAM" id="SSF50249">
    <property type="entry name" value="Nucleic acid-binding proteins"/>
    <property type="match status" value="1"/>
</dbReference>
<keyword evidence="1 7" id="KW-0806">Transcription termination</keyword>
<comment type="caution">
    <text evidence="9">The sequence shown here is derived from an EMBL/GenBank/DDBJ whole genome shotgun (WGS) entry which is preliminary data.</text>
</comment>
<dbReference type="PANTHER" id="PTHR22648">
    <property type="entry name" value="TRANSCRIPTION TERMINATION FACTOR NUSA"/>
    <property type="match status" value="1"/>
</dbReference>
<gene>
    <name evidence="7 9" type="primary">nusA</name>
    <name evidence="9" type="ORF">ACFODV_14050</name>
</gene>
<dbReference type="InterPro" id="IPR010214">
    <property type="entry name" value="Tscrpt_termin_fac_NusA_C_rpt"/>
</dbReference>